<keyword evidence="2" id="KW-0472">Membrane</keyword>
<dbReference type="EMBL" id="CP000150">
    <property type="protein sequence ID" value="ABB06022.1"/>
    <property type="molecule type" value="Genomic_DNA"/>
</dbReference>
<feature type="region of interest" description="Disordered" evidence="1">
    <location>
        <begin position="64"/>
        <end position="144"/>
    </location>
</feature>
<dbReference type="HOGENOM" id="CLU_1500788_0_0_4"/>
<keyword evidence="2" id="KW-1133">Transmembrane helix</keyword>
<dbReference type="AlphaFoldDB" id="Q39NE4"/>
<name>Q39NE4_BURL3</name>
<accession>Q39NE4</accession>
<evidence type="ECO:0000313" key="3">
    <source>
        <dbReference type="EMBL" id="ABB06022.1"/>
    </source>
</evidence>
<evidence type="ECO:0000313" key="4">
    <source>
        <dbReference type="Proteomes" id="UP000002705"/>
    </source>
</evidence>
<feature type="transmembrane region" description="Helical" evidence="2">
    <location>
        <begin position="147"/>
        <end position="164"/>
    </location>
</feature>
<evidence type="ECO:0000256" key="2">
    <source>
        <dbReference type="SAM" id="Phobius"/>
    </source>
</evidence>
<gene>
    <name evidence="3" type="ordered locus">Bcep18194_C6976</name>
</gene>
<dbReference type="KEGG" id="bur:Bcep18194_C6976"/>
<proteinExistence type="predicted"/>
<sequence>MDIAWCSPGNGRATASPESSAGPLQGRIGRRVCEIERCTRMTLSGSPPPPTILDCARADDLVGCTSPPYGRQPDTQPSPFLPRDRLTPPSRAGALNRTPATVKPATPRRRPTRPVAATVGVAPRAPASMKNSKPSTRPPREKDRTPLVRASALLLMAGLLYLLWPSAETAYLAMESVIR</sequence>
<evidence type="ECO:0000256" key="1">
    <source>
        <dbReference type="SAM" id="MobiDB-lite"/>
    </source>
</evidence>
<keyword evidence="2" id="KW-0812">Transmembrane</keyword>
<reference evidence="3" key="1">
    <citation type="submission" date="2009-01" db="EMBL/GenBank/DDBJ databases">
        <title>Complete sequence of chromosome 3 of Burkholderia sp. 383.</title>
        <authorList>
            <consortium name="US DOE Joint Genome Institute"/>
            <person name="Copeland A."/>
            <person name="Lucas S."/>
            <person name="Lapidus A."/>
            <person name="Barry K."/>
            <person name="Detter J.C."/>
            <person name="Glavina T."/>
            <person name="Hammon N."/>
            <person name="Israni S."/>
            <person name="Pitluck S."/>
            <person name="Chain P."/>
            <person name="Malfatti S."/>
            <person name="Shin M."/>
            <person name="Vergez L."/>
            <person name="Schmutz J."/>
            <person name="Larimer F."/>
            <person name="Land M."/>
            <person name="Kyrpides N."/>
            <person name="Lykidis A."/>
            <person name="Richardson P."/>
        </authorList>
    </citation>
    <scope>NUCLEOTIDE SEQUENCE</scope>
    <source>
        <strain evidence="3">383</strain>
    </source>
</reference>
<dbReference type="PATRIC" id="fig|482957.22.peg.7518"/>
<organism evidence="3 4">
    <name type="scientific">Burkholderia lata (strain ATCC 17760 / DSM 23089 / LMG 22485 / NCIMB 9086 / R18194 / 383)</name>
    <dbReference type="NCBI Taxonomy" id="482957"/>
    <lineage>
        <taxon>Bacteria</taxon>
        <taxon>Pseudomonadati</taxon>
        <taxon>Pseudomonadota</taxon>
        <taxon>Betaproteobacteria</taxon>
        <taxon>Burkholderiales</taxon>
        <taxon>Burkholderiaceae</taxon>
        <taxon>Burkholderia</taxon>
        <taxon>Burkholderia cepacia complex</taxon>
    </lineage>
</organism>
<dbReference type="Proteomes" id="UP000002705">
    <property type="component" value="Chromosome 3"/>
</dbReference>
<feature type="region of interest" description="Disordered" evidence="1">
    <location>
        <begin position="1"/>
        <end position="27"/>
    </location>
</feature>
<protein>
    <submittedName>
        <fullName evidence="3">Uncharacterized protein</fullName>
    </submittedName>
</protein>
<keyword evidence="4" id="KW-1185">Reference proteome</keyword>